<accession>A0A1J5QP98</accession>
<keyword evidence="5" id="KW-0472">Membrane</keyword>
<dbReference type="PROSITE" id="PS52016">
    <property type="entry name" value="TONB_DEPENDENT_REC_3"/>
    <property type="match status" value="1"/>
</dbReference>
<comment type="subcellular location">
    <subcellularLocation>
        <location evidence="1">Cell outer membrane</location>
        <topology evidence="1">Multi-pass membrane protein</topology>
    </subcellularLocation>
</comment>
<comment type="caution">
    <text evidence="10">The sequence shown here is derived from an EMBL/GenBank/DDBJ whole genome shotgun (WGS) entry which is preliminary data.</text>
</comment>
<evidence type="ECO:0000259" key="8">
    <source>
        <dbReference type="Pfam" id="PF00593"/>
    </source>
</evidence>
<name>A0A1J5QP98_9ZZZZ</name>
<evidence type="ECO:0000256" key="3">
    <source>
        <dbReference type="ARBA" id="ARBA00022692"/>
    </source>
</evidence>
<dbReference type="GO" id="GO:0044718">
    <property type="term" value="P:siderophore transmembrane transport"/>
    <property type="evidence" value="ECO:0007669"/>
    <property type="project" value="TreeGrafter"/>
</dbReference>
<proteinExistence type="predicted"/>
<evidence type="ECO:0000256" key="7">
    <source>
        <dbReference type="SAM" id="MobiDB-lite"/>
    </source>
</evidence>
<dbReference type="Pfam" id="PF00593">
    <property type="entry name" value="TonB_dep_Rec_b-barrel"/>
    <property type="match status" value="1"/>
</dbReference>
<feature type="domain" description="TonB-dependent receptor plug" evidence="9">
    <location>
        <begin position="58"/>
        <end position="170"/>
    </location>
</feature>
<evidence type="ECO:0000256" key="4">
    <source>
        <dbReference type="ARBA" id="ARBA00023077"/>
    </source>
</evidence>
<dbReference type="InterPro" id="IPR036942">
    <property type="entry name" value="Beta-barrel_TonB_sf"/>
</dbReference>
<feature type="domain" description="TonB-dependent receptor-like beta-barrel" evidence="8">
    <location>
        <begin position="301"/>
        <end position="713"/>
    </location>
</feature>
<evidence type="ECO:0000256" key="2">
    <source>
        <dbReference type="ARBA" id="ARBA00022448"/>
    </source>
</evidence>
<evidence type="ECO:0000256" key="5">
    <source>
        <dbReference type="ARBA" id="ARBA00023136"/>
    </source>
</evidence>
<evidence type="ECO:0000256" key="6">
    <source>
        <dbReference type="ARBA" id="ARBA00023237"/>
    </source>
</evidence>
<dbReference type="PANTHER" id="PTHR30069:SF39">
    <property type="entry name" value="BLL6183 PROTEIN"/>
    <property type="match status" value="1"/>
</dbReference>
<dbReference type="CDD" id="cd01347">
    <property type="entry name" value="ligand_gated_channel"/>
    <property type="match status" value="1"/>
</dbReference>
<organism evidence="10">
    <name type="scientific">mine drainage metagenome</name>
    <dbReference type="NCBI Taxonomy" id="410659"/>
    <lineage>
        <taxon>unclassified sequences</taxon>
        <taxon>metagenomes</taxon>
        <taxon>ecological metagenomes</taxon>
    </lineage>
</organism>
<keyword evidence="3" id="KW-0812">Transmembrane</keyword>
<keyword evidence="2" id="KW-0813">Transport</keyword>
<gene>
    <name evidence="10" type="primary">btuB_29</name>
    <name evidence="10" type="ORF">GALL_364730</name>
</gene>
<dbReference type="Gene3D" id="2.40.170.20">
    <property type="entry name" value="TonB-dependent receptor, beta-barrel domain"/>
    <property type="match status" value="1"/>
</dbReference>
<keyword evidence="4" id="KW-0798">TonB box</keyword>
<reference evidence="10" key="1">
    <citation type="submission" date="2016-10" db="EMBL/GenBank/DDBJ databases">
        <title>Sequence of Gallionella enrichment culture.</title>
        <authorList>
            <person name="Poehlein A."/>
            <person name="Muehling M."/>
            <person name="Daniel R."/>
        </authorList>
    </citation>
    <scope>NUCLEOTIDE SEQUENCE</scope>
</reference>
<protein>
    <submittedName>
        <fullName evidence="10">Vitamin B12 transporter BtuB</fullName>
    </submittedName>
</protein>
<dbReference type="InterPro" id="IPR000531">
    <property type="entry name" value="Beta-barrel_TonB"/>
</dbReference>
<dbReference type="GO" id="GO:0015344">
    <property type="term" value="F:siderophore uptake transmembrane transporter activity"/>
    <property type="evidence" value="ECO:0007669"/>
    <property type="project" value="TreeGrafter"/>
</dbReference>
<evidence type="ECO:0000256" key="1">
    <source>
        <dbReference type="ARBA" id="ARBA00004571"/>
    </source>
</evidence>
<keyword evidence="6" id="KW-0998">Cell outer membrane</keyword>
<dbReference type="EMBL" id="MLJW01000885">
    <property type="protein sequence ID" value="OIQ81756.1"/>
    <property type="molecule type" value="Genomic_DNA"/>
</dbReference>
<dbReference type="InterPro" id="IPR037066">
    <property type="entry name" value="Plug_dom_sf"/>
</dbReference>
<feature type="region of interest" description="Disordered" evidence="7">
    <location>
        <begin position="616"/>
        <end position="637"/>
    </location>
</feature>
<dbReference type="InterPro" id="IPR039426">
    <property type="entry name" value="TonB-dep_rcpt-like"/>
</dbReference>
<evidence type="ECO:0000259" key="9">
    <source>
        <dbReference type="Pfam" id="PF07715"/>
    </source>
</evidence>
<dbReference type="AlphaFoldDB" id="A0A1J5QP98"/>
<sequence length="781" mass="83218">MSNKSRQEFRLKTLAVLVAGVCAAPQWALAENRAEALETGTVEVVSTTPLPGIGTPIDQVPANVQVASHQTIAEQHSLDIAELLDSNLGSVTTNNTVANPFQADVYYRGFAASPLLGTPQGLSVFMDGVRVNEPFGDIVNWDLIPPNAIASISLIPGSNPLFGLNTLGGALSVNTKSGADFPGASATVTGGSWGRRAFEFEAGGADAARGLDYFVAGNLFKEDGWRDHSASNVKQLFSKVGWQNETSDLDLSVMLADTNMEGTQALPLSMMGNPKQAYTWPDSISNQLAMITLKGSHFLADDKLIAGNLYFRHNHADGFNSNLNNNFNDTNPVSASNPMASNAITATDTDGFGGTLQMTLLGDLAGHKNQFTGGVSADFGRTDFSSDTQIADVVGAQTVSSLPITTPQTVRLKADNDYYGLFATDTFSFTDKLHMTLSGRYNLALVQLAGSSLDTTDSTLLPGDLNGNHTYSRFNPAIGFNYNPDKSLGFYGGYNEGMRAPTPVELSCADPAHPCALPNAFGSDPNLQAVVSHTWEGGVRGHWGDNMGWNAGLFSTENSNDIQFIASSASGSGYFQNVGTTLRQGLELGLHGKLDKFSFAANYGFTDATFQTPFTASSSANSSADPATGNIQVNKGNTIPGVPQQTFKLRLDYQITPAWTVGSNIVSASGQYPRGDENNQDVNGKVPGYTVVHLDTHYDVNDNWKLFAIVNNIFDKNYSTFGILGQNEFTGPGNSFVTSSASWNNEQFRSPAAPRAAWVGVTYVFDKPRGGAASAARTDLD</sequence>
<dbReference type="Gene3D" id="2.170.130.10">
    <property type="entry name" value="TonB-dependent receptor, plug domain"/>
    <property type="match status" value="1"/>
</dbReference>
<dbReference type="InterPro" id="IPR012910">
    <property type="entry name" value="Plug_dom"/>
</dbReference>
<evidence type="ECO:0000313" key="10">
    <source>
        <dbReference type="EMBL" id="OIQ81756.1"/>
    </source>
</evidence>
<dbReference type="SUPFAM" id="SSF56935">
    <property type="entry name" value="Porins"/>
    <property type="match status" value="1"/>
</dbReference>
<dbReference type="GO" id="GO:0009279">
    <property type="term" value="C:cell outer membrane"/>
    <property type="evidence" value="ECO:0007669"/>
    <property type="project" value="UniProtKB-SubCell"/>
</dbReference>
<dbReference type="Pfam" id="PF07715">
    <property type="entry name" value="Plug"/>
    <property type="match status" value="1"/>
</dbReference>
<dbReference type="PANTHER" id="PTHR30069">
    <property type="entry name" value="TONB-DEPENDENT OUTER MEMBRANE RECEPTOR"/>
    <property type="match status" value="1"/>
</dbReference>